<dbReference type="InterPro" id="IPR027417">
    <property type="entry name" value="P-loop_NTPase"/>
</dbReference>
<feature type="region of interest" description="Disordered" evidence="7">
    <location>
        <begin position="268"/>
        <end position="288"/>
    </location>
</feature>
<dbReference type="PANTHER" id="PTHR21231:SF7">
    <property type="entry name" value="GPN-LOOP GTPASE 3"/>
    <property type="match status" value="1"/>
</dbReference>
<comment type="subunit">
    <text evidence="6">Binds to RNA polymerase II (RNAPII).</text>
</comment>
<dbReference type="Pfam" id="PF03029">
    <property type="entry name" value="ATP_bind_1"/>
    <property type="match status" value="1"/>
</dbReference>
<dbReference type="Proteomes" id="UP001498398">
    <property type="component" value="Unassembled WGS sequence"/>
</dbReference>
<keyword evidence="5 6" id="KW-0342">GTP-binding</keyword>
<keyword evidence="9" id="KW-1185">Reference proteome</keyword>
<protein>
    <recommendedName>
        <fullName evidence="2 6">GPN-loop GTPase 3</fullName>
    </recommendedName>
</protein>
<reference evidence="8 9" key="1">
    <citation type="submission" date="2024-01" db="EMBL/GenBank/DDBJ databases">
        <title>A draft genome for the cacao thread blight pathogen Marasmiellus scandens.</title>
        <authorList>
            <person name="Baruah I.K."/>
            <person name="Leung J."/>
            <person name="Bukari Y."/>
            <person name="Amoako-Attah I."/>
            <person name="Meinhardt L.W."/>
            <person name="Bailey B.A."/>
            <person name="Cohen S.P."/>
        </authorList>
    </citation>
    <scope>NUCLEOTIDE SEQUENCE [LARGE SCALE GENOMIC DNA]</scope>
    <source>
        <strain evidence="8 9">GH-19</strain>
    </source>
</reference>
<evidence type="ECO:0000256" key="5">
    <source>
        <dbReference type="ARBA" id="ARBA00023134"/>
    </source>
</evidence>
<evidence type="ECO:0000256" key="2">
    <source>
        <dbReference type="ARBA" id="ARBA00014587"/>
    </source>
</evidence>
<dbReference type="Gene3D" id="3.40.50.300">
    <property type="entry name" value="P-loop containing nucleotide triphosphate hydrolases"/>
    <property type="match status" value="1"/>
</dbReference>
<evidence type="ECO:0000256" key="1">
    <source>
        <dbReference type="ARBA" id="ARBA00005290"/>
    </source>
</evidence>
<dbReference type="SUPFAM" id="SSF52540">
    <property type="entry name" value="P-loop containing nucleoside triphosphate hydrolases"/>
    <property type="match status" value="1"/>
</dbReference>
<comment type="similarity">
    <text evidence="1 6">Belongs to the GPN-loop GTPase family.</text>
</comment>
<evidence type="ECO:0000256" key="6">
    <source>
        <dbReference type="RuleBase" id="RU365059"/>
    </source>
</evidence>
<evidence type="ECO:0000256" key="4">
    <source>
        <dbReference type="ARBA" id="ARBA00022801"/>
    </source>
</evidence>
<evidence type="ECO:0000256" key="3">
    <source>
        <dbReference type="ARBA" id="ARBA00022741"/>
    </source>
</evidence>
<evidence type="ECO:0000313" key="8">
    <source>
        <dbReference type="EMBL" id="KAK7470727.1"/>
    </source>
</evidence>
<name>A0ABR1K2B1_9AGAR</name>
<keyword evidence="3 6" id="KW-0547">Nucleotide-binding</keyword>
<gene>
    <name evidence="8" type="ORF">VKT23_002149</name>
</gene>
<organism evidence="8 9">
    <name type="scientific">Marasmiellus scandens</name>
    <dbReference type="NCBI Taxonomy" id="2682957"/>
    <lineage>
        <taxon>Eukaryota</taxon>
        <taxon>Fungi</taxon>
        <taxon>Dikarya</taxon>
        <taxon>Basidiomycota</taxon>
        <taxon>Agaricomycotina</taxon>
        <taxon>Agaricomycetes</taxon>
        <taxon>Agaricomycetidae</taxon>
        <taxon>Agaricales</taxon>
        <taxon>Marasmiineae</taxon>
        <taxon>Omphalotaceae</taxon>
        <taxon>Marasmiellus</taxon>
    </lineage>
</organism>
<dbReference type="CDD" id="cd17872">
    <property type="entry name" value="GPN3"/>
    <property type="match status" value="1"/>
</dbReference>
<evidence type="ECO:0000256" key="7">
    <source>
        <dbReference type="SAM" id="MobiDB-lite"/>
    </source>
</evidence>
<dbReference type="PANTHER" id="PTHR21231">
    <property type="entry name" value="XPA-BINDING PROTEIN 1-RELATED"/>
    <property type="match status" value="1"/>
</dbReference>
<proteinExistence type="inferred from homology"/>
<sequence>MRYAVLVTGPAGAGKSTFSSSFLTHLSASKRTGHLVNLDPAADPSSFEYEPVINIKDLISLEDVMTELGYGPNGGLVYCFEYLLQNMDWLEEELGGYEDDYLIFDCPGQIELYTHHPFLPTLVQNLQRMGIRTCAVYLIESQFMEDKYKFFSGVLSAMSAMVNLEIPWINIMSKMDLVTPNADDPSGGARNGLRNRRNIARYLDPDPLLLATTQSDPQAPNPRFHALNQAIVQLIEDHPLVSFLPLDLTNPDSLETVISHIDYTMQYGEDEEPKEPHDLDEGDFQDME</sequence>
<accession>A0ABR1K2B1</accession>
<comment type="caution">
    <text evidence="8">The sequence shown here is derived from an EMBL/GenBank/DDBJ whole genome shotgun (WGS) entry which is preliminary data.</text>
</comment>
<dbReference type="InterPro" id="IPR030228">
    <property type="entry name" value="Gpn3"/>
</dbReference>
<dbReference type="EMBL" id="JBANRG010000002">
    <property type="protein sequence ID" value="KAK7470727.1"/>
    <property type="molecule type" value="Genomic_DNA"/>
</dbReference>
<comment type="function">
    <text evidence="6">Small GTPase required for proper nuclear import of RNA polymerase II and III (RNAPII and RNAPIII). May act at an RNAP assembly step prior to nuclear import.</text>
</comment>
<keyword evidence="4 6" id="KW-0378">Hydrolase</keyword>
<evidence type="ECO:0000313" key="9">
    <source>
        <dbReference type="Proteomes" id="UP001498398"/>
    </source>
</evidence>
<dbReference type="InterPro" id="IPR004130">
    <property type="entry name" value="Gpn"/>
</dbReference>